<evidence type="ECO:0000259" key="2">
    <source>
        <dbReference type="PROSITE" id="PS50110"/>
    </source>
</evidence>
<feature type="domain" description="Response regulatory" evidence="2">
    <location>
        <begin position="11"/>
        <end position="122"/>
    </location>
</feature>
<gene>
    <name evidence="3" type="ORF">GGQ72_002862</name>
</gene>
<dbReference type="InterPro" id="IPR001789">
    <property type="entry name" value="Sig_transdc_resp-reg_receiver"/>
</dbReference>
<keyword evidence="3" id="KW-0238">DNA-binding</keyword>
<comment type="caution">
    <text evidence="3">The sequence shown here is derived from an EMBL/GenBank/DDBJ whole genome shotgun (WGS) entry which is preliminary data.</text>
</comment>
<dbReference type="PROSITE" id="PS50110">
    <property type="entry name" value="RESPONSE_REGULATORY"/>
    <property type="match status" value="1"/>
</dbReference>
<organism evidence="3 4">
    <name type="scientific">Rhizobium rhizoryzae</name>
    <dbReference type="NCBI Taxonomy" id="451876"/>
    <lineage>
        <taxon>Bacteria</taxon>
        <taxon>Pseudomonadati</taxon>
        <taxon>Pseudomonadota</taxon>
        <taxon>Alphaproteobacteria</taxon>
        <taxon>Hyphomicrobiales</taxon>
        <taxon>Rhizobiaceae</taxon>
        <taxon>Rhizobium/Agrobacterium group</taxon>
        <taxon>Rhizobium</taxon>
    </lineage>
</organism>
<evidence type="ECO:0000313" key="3">
    <source>
        <dbReference type="EMBL" id="MBB4144305.1"/>
    </source>
</evidence>
<dbReference type="GO" id="GO:0003677">
    <property type="term" value="F:DNA binding"/>
    <property type="evidence" value="ECO:0007669"/>
    <property type="project" value="UniProtKB-KW"/>
</dbReference>
<dbReference type="SUPFAM" id="SSF52172">
    <property type="entry name" value="CheY-like"/>
    <property type="match status" value="1"/>
</dbReference>
<keyword evidence="4" id="KW-1185">Reference proteome</keyword>
<dbReference type="GO" id="GO:0000160">
    <property type="term" value="P:phosphorelay signal transduction system"/>
    <property type="evidence" value="ECO:0007669"/>
    <property type="project" value="InterPro"/>
</dbReference>
<keyword evidence="1" id="KW-0597">Phosphoprotein</keyword>
<dbReference type="InterPro" id="IPR011006">
    <property type="entry name" value="CheY-like_superfamily"/>
</dbReference>
<reference evidence="3 4" key="1">
    <citation type="submission" date="2020-08" db="EMBL/GenBank/DDBJ databases">
        <title>Genomic Encyclopedia of Type Strains, Phase IV (KMG-IV): sequencing the most valuable type-strain genomes for metagenomic binning, comparative biology and taxonomic classification.</title>
        <authorList>
            <person name="Goeker M."/>
        </authorList>
    </citation>
    <scope>NUCLEOTIDE SEQUENCE [LARGE SCALE GENOMIC DNA]</scope>
    <source>
        <strain evidence="3 4">DSM 29514</strain>
    </source>
</reference>
<accession>A0A7W6LH74</accession>
<dbReference type="EMBL" id="JACIEC010000003">
    <property type="protein sequence ID" value="MBB4144305.1"/>
    <property type="molecule type" value="Genomic_DNA"/>
</dbReference>
<proteinExistence type="predicted"/>
<protein>
    <submittedName>
        <fullName evidence="3">DNA-binding response OmpR family regulator</fullName>
    </submittedName>
</protein>
<dbReference type="Proteomes" id="UP000519897">
    <property type="component" value="Unassembled WGS sequence"/>
</dbReference>
<evidence type="ECO:0000256" key="1">
    <source>
        <dbReference type="PROSITE-ProRule" id="PRU00169"/>
    </source>
</evidence>
<evidence type="ECO:0000313" key="4">
    <source>
        <dbReference type="Proteomes" id="UP000519897"/>
    </source>
</evidence>
<dbReference type="AlphaFoldDB" id="A0A7W6LH74"/>
<feature type="modified residue" description="4-aspartylphosphate" evidence="1">
    <location>
        <position position="61"/>
    </location>
</feature>
<name>A0A7W6LH74_9HYPH</name>
<sequence>MNSTGAPPSLSVLVLEDDMLLAMDMEDHLISRGFQVHGPFGRVGDAMDSIGDLEIDLAIVDLNLNGEFSFPVIELLNQRSVPVIVCSGYVELPEVRTRLQGIPHVGKPWMPERLDALMRDVLTATRVVG</sequence>
<dbReference type="SMART" id="SM00448">
    <property type="entry name" value="REC"/>
    <property type="match status" value="1"/>
</dbReference>
<dbReference type="Gene3D" id="3.40.50.2300">
    <property type="match status" value="1"/>
</dbReference>